<keyword evidence="3" id="KW-1185">Reference proteome</keyword>
<dbReference type="VEuPathDB" id="VectorBase:AMAM000828"/>
<reference evidence="2" key="2">
    <citation type="submission" date="2020-05" db="UniProtKB">
        <authorList>
            <consortium name="EnsemblMetazoa"/>
        </authorList>
    </citation>
    <scope>IDENTIFICATION</scope>
    <source>
        <strain evidence="2">maculatus3</strain>
    </source>
</reference>
<feature type="compositionally biased region" description="Low complexity" evidence="1">
    <location>
        <begin position="116"/>
        <end position="144"/>
    </location>
</feature>
<evidence type="ECO:0000313" key="2">
    <source>
        <dbReference type="EnsemblMetazoa" id="AMAM000828-PA"/>
    </source>
</evidence>
<accession>A0A182S6U3</accession>
<evidence type="ECO:0000256" key="1">
    <source>
        <dbReference type="SAM" id="MobiDB-lite"/>
    </source>
</evidence>
<proteinExistence type="predicted"/>
<dbReference type="Proteomes" id="UP000075901">
    <property type="component" value="Unassembled WGS sequence"/>
</dbReference>
<name>A0A182S6U3_9DIPT</name>
<reference evidence="3" key="1">
    <citation type="submission" date="2013-09" db="EMBL/GenBank/DDBJ databases">
        <title>The Genome Sequence of Anopheles maculatus species B.</title>
        <authorList>
            <consortium name="The Broad Institute Genomics Platform"/>
            <person name="Neafsey D.E."/>
            <person name="Besansky N."/>
            <person name="Howell P."/>
            <person name="Walton C."/>
            <person name="Young S.K."/>
            <person name="Zeng Q."/>
            <person name="Gargeya S."/>
            <person name="Fitzgerald M."/>
            <person name="Haas B."/>
            <person name="Abouelleil A."/>
            <person name="Allen A.W."/>
            <person name="Alvarado L."/>
            <person name="Arachchi H.M."/>
            <person name="Berlin A.M."/>
            <person name="Chapman S.B."/>
            <person name="Gainer-Dewar J."/>
            <person name="Goldberg J."/>
            <person name="Griggs A."/>
            <person name="Gujja S."/>
            <person name="Hansen M."/>
            <person name="Howarth C."/>
            <person name="Imamovic A."/>
            <person name="Ireland A."/>
            <person name="Larimer J."/>
            <person name="McCowan C."/>
            <person name="Murphy C."/>
            <person name="Pearson M."/>
            <person name="Poon T.W."/>
            <person name="Priest M."/>
            <person name="Roberts A."/>
            <person name="Saif S."/>
            <person name="Shea T."/>
            <person name="Sisk P."/>
            <person name="Sykes S."/>
            <person name="Wortman J."/>
            <person name="Nusbaum C."/>
            <person name="Birren B."/>
        </authorList>
    </citation>
    <scope>NUCLEOTIDE SEQUENCE [LARGE SCALE GENOMIC DNA]</scope>
    <source>
        <strain evidence="3">maculatus3</strain>
    </source>
</reference>
<organism evidence="2 3">
    <name type="scientific">Anopheles maculatus</name>
    <dbReference type="NCBI Taxonomy" id="74869"/>
    <lineage>
        <taxon>Eukaryota</taxon>
        <taxon>Metazoa</taxon>
        <taxon>Ecdysozoa</taxon>
        <taxon>Arthropoda</taxon>
        <taxon>Hexapoda</taxon>
        <taxon>Insecta</taxon>
        <taxon>Pterygota</taxon>
        <taxon>Neoptera</taxon>
        <taxon>Endopterygota</taxon>
        <taxon>Diptera</taxon>
        <taxon>Nematocera</taxon>
        <taxon>Culicoidea</taxon>
        <taxon>Culicidae</taxon>
        <taxon>Anophelinae</taxon>
        <taxon>Anopheles</taxon>
        <taxon>Anopheles maculatus group</taxon>
    </lineage>
</organism>
<sequence>MRQHQALETQRRMMSVVNGNEQLGPLPHATTSRPRGLFDSVYPYMVGAAGGTTARAGSGNASTAATNGSSASSSSSSTSSGSNVPRMSAAAALSSTMYPRPDVHYHPHLPHHHGGADPSGSGSVSSGTNASSSRGQAPLSPSSSSLLSSAAAATSSGVDNEDYVRLQTSVRSNIILPYHRYNSPLQPTNPRTNASSSADQGLNLRVHRPVRRVTNDPNYMYR</sequence>
<protein>
    <submittedName>
        <fullName evidence="2">Uncharacterized protein</fullName>
    </submittedName>
</protein>
<feature type="region of interest" description="Disordered" evidence="1">
    <location>
        <begin position="54"/>
        <end position="86"/>
    </location>
</feature>
<dbReference type="AlphaFoldDB" id="A0A182S6U3"/>
<evidence type="ECO:0000313" key="3">
    <source>
        <dbReference type="Proteomes" id="UP000075901"/>
    </source>
</evidence>
<feature type="region of interest" description="Disordered" evidence="1">
    <location>
        <begin position="99"/>
        <end position="144"/>
    </location>
</feature>
<dbReference type="EnsemblMetazoa" id="AMAM000828-RA">
    <property type="protein sequence ID" value="AMAM000828-PA"/>
    <property type="gene ID" value="AMAM000828"/>
</dbReference>
<feature type="compositionally biased region" description="Low complexity" evidence="1">
    <location>
        <begin position="54"/>
        <end position="83"/>
    </location>
</feature>